<organism evidence="1 2">
    <name type="scientific">Trichinella britovi</name>
    <name type="common">Parasitic roundworm</name>
    <dbReference type="NCBI Taxonomy" id="45882"/>
    <lineage>
        <taxon>Eukaryota</taxon>
        <taxon>Metazoa</taxon>
        <taxon>Ecdysozoa</taxon>
        <taxon>Nematoda</taxon>
        <taxon>Enoplea</taxon>
        <taxon>Dorylaimia</taxon>
        <taxon>Trichinellida</taxon>
        <taxon>Trichinellidae</taxon>
        <taxon>Trichinella</taxon>
    </lineage>
</organism>
<dbReference type="Proteomes" id="UP000054653">
    <property type="component" value="Unassembled WGS sequence"/>
</dbReference>
<protein>
    <submittedName>
        <fullName evidence="1">Uncharacterized protein</fullName>
    </submittedName>
</protein>
<dbReference type="EMBL" id="JYDI01000471">
    <property type="protein sequence ID" value="KRY44833.1"/>
    <property type="molecule type" value="Genomic_DNA"/>
</dbReference>
<keyword evidence="2" id="KW-1185">Reference proteome</keyword>
<sequence length="112" mass="12784">MRAIWMRIYGQRAWFPICRAHFSIVIRMPICLDETQHLIDVPSNLQVVDDDLAQDATAVNNEYATQSKSTVGVIDVVVLCYLVRYLPITFGVSEKRLLGQMLDEMLSDTPPR</sequence>
<gene>
    <name evidence="1" type="ORF">T03_16906</name>
</gene>
<evidence type="ECO:0000313" key="1">
    <source>
        <dbReference type="EMBL" id="KRY44833.1"/>
    </source>
</evidence>
<name>A0A0V1C6L9_TRIBR</name>
<proteinExistence type="predicted"/>
<dbReference type="AlphaFoldDB" id="A0A0V1C6L9"/>
<accession>A0A0V1C6L9</accession>
<evidence type="ECO:0000313" key="2">
    <source>
        <dbReference type="Proteomes" id="UP000054653"/>
    </source>
</evidence>
<comment type="caution">
    <text evidence="1">The sequence shown here is derived from an EMBL/GenBank/DDBJ whole genome shotgun (WGS) entry which is preliminary data.</text>
</comment>
<reference evidence="1 2" key="1">
    <citation type="submission" date="2015-01" db="EMBL/GenBank/DDBJ databases">
        <title>Evolution of Trichinella species and genotypes.</title>
        <authorList>
            <person name="Korhonen P.K."/>
            <person name="Edoardo P."/>
            <person name="Giuseppe L.R."/>
            <person name="Gasser R.B."/>
        </authorList>
    </citation>
    <scope>NUCLEOTIDE SEQUENCE [LARGE SCALE GENOMIC DNA]</scope>
    <source>
        <strain evidence="1">ISS120</strain>
    </source>
</reference>